<evidence type="ECO:0000313" key="2">
    <source>
        <dbReference type="EMBL" id="CAB1422984.1"/>
    </source>
</evidence>
<sequence length="138" mass="13218">MASFGPLSLSLRHGVRLVPEQDVSVEQVLLAVGEQVGQHAAGPTGVTVAAGGEEAVPPELSEAGGSAPAVGAAGGPVDESAAVGGSVIQVSTAGQVSTEDIMVVTGVKGSTVVGDEGGSGPVPGGSMVGDDSDRQPCC</sequence>
<comment type="caution">
    <text evidence="2">The sequence shown here is derived from an EMBL/GenBank/DDBJ whole genome shotgun (WGS) entry which is preliminary data.</text>
</comment>
<protein>
    <submittedName>
        <fullName evidence="2">Uncharacterized protein</fullName>
    </submittedName>
</protein>
<feature type="region of interest" description="Disordered" evidence="1">
    <location>
        <begin position="55"/>
        <end position="76"/>
    </location>
</feature>
<proteinExistence type="predicted"/>
<accession>A0A9N7U3C0</accession>
<organism evidence="2 3">
    <name type="scientific">Pleuronectes platessa</name>
    <name type="common">European plaice</name>
    <dbReference type="NCBI Taxonomy" id="8262"/>
    <lineage>
        <taxon>Eukaryota</taxon>
        <taxon>Metazoa</taxon>
        <taxon>Chordata</taxon>
        <taxon>Craniata</taxon>
        <taxon>Vertebrata</taxon>
        <taxon>Euteleostomi</taxon>
        <taxon>Actinopterygii</taxon>
        <taxon>Neopterygii</taxon>
        <taxon>Teleostei</taxon>
        <taxon>Neoteleostei</taxon>
        <taxon>Acanthomorphata</taxon>
        <taxon>Carangaria</taxon>
        <taxon>Pleuronectiformes</taxon>
        <taxon>Pleuronectoidei</taxon>
        <taxon>Pleuronectidae</taxon>
        <taxon>Pleuronectes</taxon>
    </lineage>
</organism>
<evidence type="ECO:0000313" key="3">
    <source>
        <dbReference type="Proteomes" id="UP001153269"/>
    </source>
</evidence>
<reference evidence="2" key="1">
    <citation type="submission" date="2020-03" db="EMBL/GenBank/DDBJ databases">
        <authorList>
            <person name="Weist P."/>
        </authorList>
    </citation>
    <scope>NUCLEOTIDE SEQUENCE</scope>
</reference>
<feature type="compositionally biased region" description="Low complexity" evidence="1">
    <location>
        <begin position="63"/>
        <end position="76"/>
    </location>
</feature>
<keyword evidence="3" id="KW-1185">Reference proteome</keyword>
<evidence type="ECO:0000256" key="1">
    <source>
        <dbReference type="SAM" id="MobiDB-lite"/>
    </source>
</evidence>
<feature type="region of interest" description="Disordered" evidence="1">
    <location>
        <begin position="112"/>
        <end position="138"/>
    </location>
</feature>
<dbReference type="EMBL" id="CADEAL010000626">
    <property type="protein sequence ID" value="CAB1422984.1"/>
    <property type="molecule type" value="Genomic_DNA"/>
</dbReference>
<name>A0A9N7U3C0_PLEPL</name>
<dbReference type="AlphaFoldDB" id="A0A9N7U3C0"/>
<gene>
    <name evidence="2" type="ORF">PLEPLA_LOCUS10902</name>
</gene>
<feature type="compositionally biased region" description="Gly residues" evidence="1">
    <location>
        <begin position="115"/>
        <end position="127"/>
    </location>
</feature>
<dbReference type="Proteomes" id="UP001153269">
    <property type="component" value="Unassembled WGS sequence"/>
</dbReference>